<evidence type="ECO:0000256" key="5">
    <source>
        <dbReference type="ARBA" id="ARBA00022842"/>
    </source>
</evidence>
<dbReference type="PROSITE" id="PS00444">
    <property type="entry name" value="POLYPRENYL_SYNTHASE_2"/>
    <property type="match status" value="1"/>
</dbReference>
<dbReference type="OrthoDB" id="26738at2157"/>
<reference evidence="7 8" key="1">
    <citation type="submission" date="2019-06" db="EMBL/GenBank/DDBJ databases">
        <title>Draft genome sequence of Methanolobus vulcani B1d.</title>
        <authorList>
            <person name="Creighbaum A.J."/>
            <person name="Ticak T."/>
            <person name="Hariraju D."/>
            <person name="Arivett B.A."/>
            <person name="Ferguson D.J.Jr."/>
        </authorList>
    </citation>
    <scope>NUCLEOTIDE SEQUENCE [LARGE SCALE GENOMIC DNA]</scope>
    <source>
        <strain evidence="7 8">B1d</strain>
    </source>
</reference>
<organism evidence="7 8">
    <name type="scientific">Methanolobus vulcani</name>
    <dbReference type="NCBI Taxonomy" id="38026"/>
    <lineage>
        <taxon>Archaea</taxon>
        <taxon>Methanobacteriati</taxon>
        <taxon>Methanobacteriota</taxon>
        <taxon>Stenosarchaea group</taxon>
        <taxon>Methanomicrobia</taxon>
        <taxon>Methanosarcinales</taxon>
        <taxon>Methanosarcinaceae</taxon>
        <taxon>Methanolobus</taxon>
    </lineage>
</organism>
<dbReference type="Pfam" id="PF00348">
    <property type="entry name" value="polyprenyl_synt"/>
    <property type="match status" value="1"/>
</dbReference>
<dbReference type="InterPro" id="IPR000092">
    <property type="entry name" value="Polyprenyl_synt"/>
</dbReference>
<evidence type="ECO:0000256" key="1">
    <source>
        <dbReference type="ARBA" id="ARBA00001946"/>
    </source>
</evidence>
<dbReference type="PANTHER" id="PTHR12001:SF85">
    <property type="entry name" value="SHORT CHAIN ISOPRENYL DIPHOSPHATE SYNTHASE"/>
    <property type="match status" value="1"/>
</dbReference>
<evidence type="ECO:0000256" key="4">
    <source>
        <dbReference type="ARBA" id="ARBA00022723"/>
    </source>
</evidence>
<evidence type="ECO:0000313" key="8">
    <source>
        <dbReference type="Proteomes" id="UP000319335"/>
    </source>
</evidence>
<keyword evidence="3 6" id="KW-0808">Transferase</keyword>
<dbReference type="CDD" id="cd00685">
    <property type="entry name" value="Trans_IPPS_HT"/>
    <property type="match status" value="1"/>
</dbReference>
<comment type="cofactor">
    <cofactor evidence="1">
        <name>Mg(2+)</name>
        <dbReference type="ChEBI" id="CHEBI:18420"/>
    </cofactor>
</comment>
<dbReference type="GO" id="GO:0008299">
    <property type="term" value="P:isoprenoid biosynthetic process"/>
    <property type="evidence" value="ECO:0007669"/>
    <property type="project" value="InterPro"/>
</dbReference>
<dbReference type="Proteomes" id="UP000319335">
    <property type="component" value="Unassembled WGS sequence"/>
</dbReference>
<comment type="caution">
    <text evidence="7">The sequence shown here is derived from an EMBL/GenBank/DDBJ whole genome shotgun (WGS) entry which is preliminary data.</text>
</comment>
<protein>
    <submittedName>
        <fullName evidence="7">Polyprenyl synthetase family protein</fullName>
    </submittedName>
</protein>
<sequence>MDLIEEIKKRSSHVDKGIEEYLPIDKPYELYKAARYLPDAGGKRLRPATVILAAEAVGSDLETVLPAAVAVELVHNFTLVHDDIMDRDDIRRGMPAVHVKWGEAGAILAGDTLYSKAFEILTRTKVGAPERNLKCIDILSKACRDICEGQWMDVEFEDRDDVTKEEYLEMIEKKTGVLYAASMQIGAILGGASEEVSDAFYECGRLIGIAFQIYDDVIDMTTPEEILGKVRGSDLMEGKKTLIAIHALNKGVNIKIFGKGEATTEEINEAVKQLEDAGSIDYVRDLALDYIAKGKELLDVVEDSEAKTILKAIADYMITRSY</sequence>
<comment type="similarity">
    <text evidence="2 6">Belongs to the FPP/GGPP synthase family.</text>
</comment>
<keyword evidence="5" id="KW-0460">Magnesium</keyword>
<gene>
    <name evidence="7" type="ORF">FKV42_10175</name>
</gene>
<dbReference type="GO" id="GO:0046872">
    <property type="term" value="F:metal ion binding"/>
    <property type="evidence" value="ECO:0007669"/>
    <property type="project" value="UniProtKB-KW"/>
</dbReference>
<dbReference type="InterPro" id="IPR033749">
    <property type="entry name" value="Polyprenyl_synt_CS"/>
</dbReference>
<evidence type="ECO:0000256" key="6">
    <source>
        <dbReference type="RuleBase" id="RU004466"/>
    </source>
</evidence>
<accession>A0A7Z8KNG2</accession>
<evidence type="ECO:0000313" key="7">
    <source>
        <dbReference type="EMBL" id="TQD25386.1"/>
    </source>
</evidence>
<name>A0A7Z8KNG2_9EURY</name>
<proteinExistence type="inferred from homology"/>
<evidence type="ECO:0000256" key="2">
    <source>
        <dbReference type="ARBA" id="ARBA00006706"/>
    </source>
</evidence>
<dbReference type="EMBL" id="VIAQ01000015">
    <property type="protein sequence ID" value="TQD25386.1"/>
    <property type="molecule type" value="Genomic_DNA"/>
</dbReference>
<dbReference type="InterPro" id="IPR008949">
    <property type="entry name" value="Isoprenoid_synthase_dom_sf"/>
</dbReference>
<dbReference type="GO" id="GO:0004659">
    <property type="term" value="F:prenyltransferase activity"/>
    <property type="evidence" value="ECO:0007669"/>
    <property type="project" value="InterPro"/>
</dbReference>
<dbReference type="Gene3D" id="1.10.600.10">
    <property type="entry name" value="Farnesyl Diphosphate Synthase"/>
    <property type="match status" value="1"/>
</dbReference>
<dbReference type="PROSITE" id="PS00723">
    <property type="entry name" value="POLYPRENYL_SYNTHASE_1"/>
    <property type="match status" value="1"/>
</dbReference>
<dbReference type="PANTHER" id="PTHR12001">
    <property type="entry name" value="GERANYLGERANYL PYROPHOSPHATE SYNTHASE"/>
    <property type="match status" value="1"/>
</dbReference>
<dbReference type="AlphaFoldDB" id="A0A7Z8KNG2"/>
<dbReference type="SUPFAM" id="SSF48576">
    <property type="entry name" value="Terpenoid synthases"/>
    <property type="match status" value="1"/>
</dbReference>
<keyword evidence="8" id="KW-1185">Reference proteome</keyword>
<dbReference type="RefSeq" id="WP_154810112.1">
    <property type="nucleotide sequence ID" value="NZ_VIAQ01000015.1"/>
</dbReference>
<keyword evidence="4" id="KW-0479">Metal-binding</keyword>
<evidence type="ECO:0000256" key="3">
    <source>
        <dbReference type="ARBA" id="ARBA00022679"/>
    </source>
</evidence>
<dbReference type="SFLD" id="SFLDG01017">
    <property type="entry name" value="Polyprenyl_Transferase_Like"/>
    <property type="match status" value="1"/>
</dbReference>
<dbReference type="SFLD" id="SFLDS00005">
    <property type="entry name" value="Isoprenoid_Synthase_Type_I"/>
    <property type="match status" value="1"/>
</dbReference>